<evidence type="ECO:0000259" key="5">
    <source>
        <dbReference type="Pfam" id="PF04198"/>
    </source>
</evidence>
<dbReference type="GO" id="GO:0030246">
    <property type="term" value="F:carbohydrate binding"/>
    <property type="evidence" value="ECO:0007669"/>
    <property type="project" value="InterPro"/>
</dbReference>
<feature type="domain" description="CggR N-terminal DNA binding" evidence="6">
    <location>
        <begin position="18"/>
        <end position="87"/>
    </location>
</feature>
<dbReference type="InterPro" id="IPR036388">
    <property type="entry name" value="WH-like_DNA-bd_sf"/>
</dbReference>
<evidence type="ECO:0000313" key="7">
    <source>
        <dbReference type="EMBL" id="SHI25007.1"/>
    </source>
</evidence>
<sequence length="344" mass="38050">MQNILKLLKSIVPELVEVLEKRYNILRTIYYYQPIGRRILANKLNLSERIVRTEVNFLKAQNLIQINTPGMSVTVEGETVVEELKDFLHEIKGLAELEDEICRILKLKKVIIVPGDIEADASIIKELGKAAANYAREIIRNKDVVAITGGSTIKEVVHNFPKVNNLSDVLVVPARGGMGKKVETQANTLAAELAHKLNGSYKMLHIPENISGNALDTLLKEKEIKDIIQNIHKADVLIYGIGIADEMAEKRGLSQKDKQKLKSLEAVGEAFGCYFNKEGEVVFVSNSIGINYDVAKKIKTHISVAGGNNKVEAILATENCNEYGVLVTDEGAALGLLEYFRANE</sequence>
<dbReference type="Proteomes" id="UP000184241">
    <property type="component" value="Unassembled WGS sequence"/>
</dbReference>
<keyword evidence="2" id="KW-0805">Transcription regulation</keyword>
<keyword evidence="4" id="KW-0804">Transcription</keyword>
<dbReference type="Gene3D" id="1.10.10.10">
    <property type="entry name" value="Winged helix-like DNA-binding domain superfamily/Winged helix DNA-binding domain"/>
    <property type="match status" value="1"/>
</dbReference>
<dbReference type="InterPro" id="IPR048715">
    <property type="entry name" value="CggR_N"/>
</dbReference>
<dbReference type="RefSeq" id="WP_073020840.1">
    <property type="nucleotide sequence ID" value="NZ_FQXU01000009.1"/>
</dbReference>
<dbReference type="AlphaFoldDB" id="A0A1M5ZL24"/>
<organism evidence="7 8">
    <name type="scientific">Clostridium intestinale DSM 6191</name>
    <dbReference type="NCBI Taxonomy" id="1121320"/>
    <lineage>
        <taxon>Bacteria</taxon>
        <taxon>Bacillati</taxon>
        <taxon>Bacillota</taxon>
        <taxon>Clostridia</taxon>
        <taxon>Eubacteriales</taxon>
        <taxon>Clostridiaceae</taxon>
        <taxon>Clostridium</taxon>
    </lineage>
</organism>
<evidence type="ECO:0000256" key="4">
    <source>
        <dbReference type="ARBA" id="ARBA00023163"/>
    </source>
</evidence>
<comment type="similarity">
    <text evidence="1">Belongs to the SorC transcriptional regulatory family.</text>
</comment>
<dbReference type="InterPro" id="IPR036390">
    <property type="entry name" value="WH_DNA-bd_sf"/>
</dbReference>
<evidence type="ECO:0000313" key="8">
    <source>
        <dbReference type="Proteomes" id="UP000184241"/>
    </source>
</evidence>
<protein>
    <submittedName>
        <fullName evidence="7">Central glycolytic genes regulator</fullName>
    </submittedName>
</protein>
<dbReference type="Gene3D" id="3.40.50.1360">
    <property type="match status" value="1"/>
</dbReference>
<dbReference type="PANTHER" id="PTHR34294">
    <property type="entry name" value="TRANSCRIPTIONAL REGULATOR-RELATED"/>
    <property type="match status" value="1"/>
</dbReference>
<reference evidence="7 8" key="1">
    <citation type="submission" date="2016-11" db="EMBL/GenBank/DDBJ databases">
        <authorList>
            <person name="Jaros S."/>
            <person name="Januszkiewicz K."/>
            <person name="Wedrychowicz H."/>
        </authorList>
    </citation>
    <scope>NUCLEOTIDE SEQUENCE [LARGE SCALE GENOMIC DNA]</scope>
    <source>
        <strain evidence="7 8">DSM 6191</strain>
    </source>
</reference>
<dbReference type="InterPro" id="IPR007324">
    <property type="entry name" value="Sugar-bd_dom_put"/>
</dbReference>
<feature type="domain" description="Sugar-binding" evidence="5">
    <location>
        <begin position="90"/>
        <end position="338"/>
    </location>
</feature>
<dbReference type="Pfam" id="PF04198">
    <property type="entry name" value="Sugar-bind"/>
    <property type="match status" value="1"/>
</dbReference>
<dbReference type="InterPro" id="IPR051054">
    <property type="entry name" value="SorC_transcr_regulators"/>
</dbReference>
<evidence type="ECO:0000256" key="2">
    <source>
        <dbReference type="ARBA" id="ARBA00023015"/>
    </source>
</evidence>
<gene>
    <name evidence="7" type="ORF">SAMN02745941_03100</name>
</gene>
<name>A0A1M5ZL24_9CLOT</name>
<dbReference type="GO" id="GO:0003677">
    <property type="term" value="F:DNA binding"/>
    <property type="evidence" value="ECO:0007669"/>
    <property type="project" value="UniProtKB-KW"/>
</dbReference>
<dbReference type="Pfam" id="PF21715">
    <property type="entry name" value="CggR_N"/>
    <property type="match status" value="1"/>
</dbReference>
<dbReference type="PANTHER" id="PTHR34294:SF5">
    <property type="entry name" value="CENTRAL GLYCOLYTIC GENES REGULATOR"/>
    <property type="match status" value="1"/>
</dbReference>
<accession>A0A1M5ZL24</accession>
<dbReference type="SUPFAM" id="SSF100950">
    <property type="entry name" value="NagB/RpiA/CoA transferase-like"/>
    <property type="match status" value="1"/>
</dbReference>
<evidence type="ECO:0000256" key="3">
    <source>
        <dbReference type="ARBA" id="ARBA00023125"/>
    </source>
</evidence>
<proteinExistence type="inferred from homology"/>
<evidence type="ECO:0000256" key="1">
    <source>
        <dbReference type="ARBA" id="ARBA00010466"/>
    </source>
</evidence>
<evidence type="ECO:0000259" key="6">
    <source>
        <dbReference type="Pfam" id="PF21715"/>
    </source>
</evidence>
<dbReference type="EMBL" id="FQXU01000009">
    <property type="protein sequence ID" value="SHI25007.1"/>
    <property type="molecule type" value="Genomic_DNA"/>
</dbReference>
<keyword evidence="3" id="KW-0238">DNA-binding</keyword>
<dbReference type="InterPro" id="IPR037171">
    <property type="entry name" value="NagB/RpiA_transferase-like"/>
</dbReference>
<dbReference type="SUPFAM" id="SSF46785">
    <property type="entry name" value="Winged helix' DNA-binding domain"/>
    <property type="match status" value="1"/>
</dbReference>